<evidence type="ECO:0000256" key="2">
    <source>
        <dbReference type="ARBA" id="ARBA00022679"/>
    </source>
</evidence>
<evidence type="ECO:0000259" key="8">
    <source>
        <dbReference type="PROSITE" id="PS50011"/>
    </source>
</evidence>
<dbReference type="Proteomes" id="UP000000600">
    <property type="component" value="Unassembled WGS sequence"/>
</dbReference>
<feature type="binding site" evidence="7">
    <location>
        <position position="409"/>
    </location>
    <ligand>
        <name>ATP</name>
        <dbReference type="ChEBI" id="CHEBI:30616"/>
    </ligand>
</feature>
<dbReference type="CDD" id="cd05123">
    <property type="entry name" value="STKc_AGC"/>
    <property type="match status" value="1"/>
</dbReference>
<evidence type="ECO:0000256" key="4">
    <source>
        <dbReference type="ARBA" id="ARBA00022777"/>
    </source>
</evidence>
<dbReference type="STRING" id="5888.A0C4H5"/>
<reference evidence="9 10" key="1">
    <citation type="journal article" date="2006" name="Nature">
        <title>Global trends of whole-genome duplications revealed by the ciliate Paramecium tetraurelia.</title>
        <authorList>
            <consortium name="Genoscope"/>
            <person name="Aury J.-M."/>
            <person name="Jaillon O."/>
            <person name="Duret L."/>
            <person name="Noel B."/>
            <person name="Jubin C."/>
            <person name="Porcel B.M."/>
            <person name="Segurens B."/>
            <person name="Daubin V."/>
            <person name="Anthouard V."/>
            <person name="Aiach N."/>
            <person name="Arnaiz O."/>
            <person name="Billaut A."/>
            <person name="Beisson J."/>
            <person name="Blanc I."/>
            <person name="Bouhouche K."/>
            <person name="Camara F."/>
            <person name="Duharcourt S."/>
            <person name="Guigo R."/>
            <person name="Gogendeau D."/>
            <person name="Katinka M."/>
            <person name="Keller A.-M."/>
            <person name="Kissmehl R."/>
            <person name="Klotz C."/>
            <person name="Koll F."/>
            <person name="Le Moue A."/>
            <person name="Lepere C."/>
            <person name="Malinsky S."/>
            <person name="Nowacki M."/>
            <person name="Nowak J.K."/>
            <person name="Plattner H."/>
            <person name="Poulain J."/>
            <person name="Ruiz F."/>
            <person name="Serrano V."/>
            <person name="Zagulski M."/>
            <person name="Dessen P."/>
            <person name="Betermier M."/>
            <person name="Weissenbach J."/>
            <person name="Scarpelli C."/>
            <person name="Schachter V."/>
            <person name="Sperling L."/>
            <person name="Meyer E."/>
            <person name="Cohen J."/>
            <person name="Wincker P."/>
        </authorList>
    </citation>
    <scope>NUCLEOTIDE SEQUENCE [LARGE SCALE GENOMIC DNA]</scope>
    <source>
        <strain evidence="9 10">Stock d4-2</strain>
    </source>
</reference>
<dbReference type="FunFam" id="3.30.200.20:FF:000042">
    <property type="entry name" value="Aurora kinase A"/>
    <property type="match status" value="1"/>
</dbReference>
<dbReference type="InterPro" id="IPR017441">
    <property type="entry name" value="Protein_kinase_ATP_BS"/>
</dbReference>
<dbReference type="eggNOG" id="KOG0603">
    <property type="taxonomic scope" value="Eukaryota"/>
</dbReference>
<dbReference type="InParanoid" id="A0C4H5"/>
<dbReference type="GO" id="GO:0005634">
    <property type="term" value="C:nucleus"/>
    <property type="evidence" value="ECO:0000318"/>
    <property type="project" value="GO_Central"/>
</dbReference>
<keyword evidence="6" id="KW-0040">ANK repeat</keyword>
<keyword evidence="2" id="KW-0808">Transferase</keyword>
<dbReference type="KEGG" id="ptm:GSPATT00035172001"/>
<evidence type="ECO:0000256" key="7">
    <source>
        <dbReference type="PROSITE-ProRule" id="PRU10141"/>
    </source>
</evidence>
<dbReference type="SMART" id="SM00248">
    <property type="entry name" value="ANK"/>
    <property type="match status" value="3"/>
</dbReference>
<dbReference type="InterPro" id="IPR045270">
    <property type="entry name" value="STKc_AGC"/>
</dbReference>
<dbReference type="SUPFAM" id="SSF56112">
    <property type="entry name" value="Protein kinase-like (PK-like)"/>
    <property type="match status" value="1"/>
</dbReference>
<dbReference type="InterPro" id="IPR036770">
    <property type="entry name" value="Ankyrin_rpt-contain_sf"/>
</dbReference>
<keyword evidence="3 7" id="KW-0547">Nucleotide-binding</keyword>
<dbReference type="AlphaFoldDB" id="A0C4H5"/>
<evidence type="ECO:0000256" key="6">
    <source>
        <dbReference type="PROSITE-ProRule" id="PRU00023"/>
    </source>
</evidence>
<feature type="domain" description="Protein kinase" evidence="8">
    <location>
        <begin position="378"/>
        <end position="636"/>
    </location>
</feature>
<dbReference type="GO" id="GO:0004674">
    <property type="term" value="F:protein serine/threonine kinase activity"/>
    <property type="evidence" value="ECO:0000318"/>
    <property type="project" value="GO_Central"/>
</dbReference>
<sequence length="687" mass="79944">MQIPQNQPEYRPSKLTRYSNQTCYSMENCDVFNNQMANMDMMMDQMTMLQQVFEVRYTQHKENQLQKFYNMPNQERMYYMIDKDSGRIFDMRIPEQANEIQDIMNGNTVYVIKDQAWNDFMYSPFLNRLLSKKLNEHLLDYAELGDAQSIETLLIPSMDYYLDIDTKYHNLTYRLRGLDDWTALHFASNEGNLEIVNILLKHGATVDALTKFQRSPFFLTVMQNFLDCAKVLLQHKANINIQDRDGNTPLHIASQMGLIEMIVFLLESKADPNIRNNFNQNCIQICCDAISLQVYIKYGYAQHEENYERTMIPGTNFLLRNGRYDHVLKLMTMEKLAEGGIPQNSNSSSSVKKMSKFQNLAKFMNVSVLKQRMTPNMFNFYQLLGKGSFGEVYLVDKIGQEQQKLFAMKILKKERMMSQNLLRYAQTEKEVLSIMHHPFIVKLNYAFQTESKLFLVMDFCPGGDLSKLLDIKKKLSEEEAKIYVAEILLAIECLHKNNIIFRDLKPENVVLDSEGHALLTDFGLSKKGVSEEELNKSFCGSPAYLPPEILSKQGHNRMADWYGLGVMTYELLVGIPPYYANEREQLFDNIRRGPLKIPRSLSAEAKSFIVALLNRDPNKRLGANSDGEEIREHPWLANINWKDCYDRKLKPSRPTEQTFNNVPLRINFMDIEENKNKITGWSFFEES</sequence>
<dbReference type="OrthoDB" id="311284at2759"/>
<dbReference type="PROSITE" id="PS50088">
    <property type="entry name" value="ANK_REPEAT"/>
    <property type="match status" value="2"/>
</dbReference>
<evidence type="ECO:0000256" key="1">
    <source>
        <dbReference type="ARBA" id="ARBA00022527"/>
    </source>
</evidence>
<dbReference type="InterPro" id="IPR011009">
    <property type="entry name" value="Kinase-like_dom_sf"/>
</dbReference>
<dbReference type="PROSITE" id="PS00107">
    <property type="entry name" value="PROTEIN_KINASE_ATP"/>
    <property type="match status" value="1"/>
</dbReference>
<dbReference type="Gene3D" id="3.30.200.20">
    <property type="entry name" value="Phosphorylase Kinase, domain 1"/>
    <property type="match status" value="1"/>
</dbReference>
<dbReference type="EMBL" id="CT868040">
    <property type="protein sequence ID" value="CAK65692.1"/>
    <property type="molecule type" value="Genomic_DNA"/>
</dbReference>
<dbReference type="SUPFAM" id="SSF48403">
    <property type="entry name" value="Ankyrin repeat"/>
    <property type="match status" value="1"/>
</dbReference>
<dbReference type="RefSeq" id="XP_001433089.1">
    <property type="nucleotide sequence ID" value="XM_001433052.1"/>
</dbReference>
<dbReference type="InterPro" id="IPR000719">
    <property type="entry name" value="Prot_kinase_dom"/>
</dbReference>
<keyword evidence="10" id="KW-1185">Reference proteome</keyword>
<dbReference type="HOGENOM" id="CLU_013312_0_0_1"/>
<proteinExistence type="predicted"/>
<dbReference type="SMART" id="SM00220">
    <property type="entry name" value="S_TKc"/>
    <property type="match status" value="1"/>
</dbReference>
<feature type="repeat" description="ANK" evidence="6">
    <location>
        <begin position="245"/>
        <end position="277"/>
    </location>
</feature>
<dbReference type="eggNOG" id="KOG0192">
    <property type="taxonomic scope" value="Eukaryota"/>
</dbReference>
<name>A0C4H5_PARTE</name>
<keyword evidence="1" id="KW-0723">Serine/threonine-protein kinase</keyword>
<organism evidence="9 10">
    <name type="scientific">Paramecium tetraurelia</name>
    <dbReference type="NCBI Taxonomy" id="5888"/>
    <lineage>
        <taxon>Eukaryota</taxon>
        <taxon>Sar</taxon>
        <taxon>Alveolata</taxon>
        <taxon>Ciliophora</taxon>
        <taxon>Intramacronucleata</taxon>
        <taxon>Oligohymenophorea</taxon>
        <taxon>Peniculida</taxon>
        <taxon>Parameciidae</taxon>
        <taxon>Paramecium</taxon>
    </lineage>
</organism>
<accession>A0C4H5</accession>
<dbReference type="OMA" id="RNGRYDH"/>
<dbReference type="Gene3D" id="1.10.510.10">
    <property type="entry name" value="Transferase(Phosphotransferase) domain 1"/>
    <property type="match status" value="1"/>
</dbReference>
<keyword evidence="5 7" id="KW-0067">ATP-binding</keyword>
<dbReference type="PROSITE" id="PS50297">
    <property type="entry name" value="ANK_REP_REGION"/>
    <property type="match status" value="2"/>
</dbReference>
<dbReference type="Pfam" id="PF12796">
    <property type="entry name" value="Ank_2"/>
    <property type="match status" value="1"/>
</dbReference>
<keyword evidence="4" id="KW-0418">Kinase</keyword>
<gene>
    <name evidence="9" type="ORF">GSPATT00035172001</name>
</gene>
<dbReference type="GeneID" id="5018874"/>
<protein>
    <recommendedName>
        <fullName evidence="8">Protein kinase domain-containing protein</fullName>
    </recommendedName>
</protein>
<feature type="repeat" description="ANK" evidence="6">
    <location>
        <begin position="179"/>
        <end position="211"/>
    </location>
</feature>
<dbReference type="PANTHER" id="PTHR24351">
    <property type="entry name" value="RIBOSOMAL PROTEIN S6 KINASE"/>
    <property type="match status" value="1"/>
</dbReference>
<evidence type="ECO:0000256" key="5">
    <source>
        <dbReference type="ARBA" id="ARBA00022840"/>
    </source>
</evidence>
<dbReference type="FunFam" id="1.10.510.10:FF:000008">
    <property type="entry name" value="Non-specific serine/threonine protein kinase"/>
    <property type="match status" value="1"/>
</dbReference>
<dbReference type="GO" id="GO:0005737">
    <property type="term" value="C:cytoplasm"/>
    <property type="evidence" value="ECO:0000318"/>
    <property type="project" value="GO_Central"/>
</dbReference>
<dbReference type="InterPro" id="IPR002110">
    <property type="entry name" value="Ankyrin_rpt"/>
</dbReference>
<evidence type="ECO:0000313" key="10">
    <source>
        <dbReference type="Proteomes" id="UP000000600"/>
    </source>
</evidence>
<evidence type="ECO:0000256" key="3">
    <source>
        <dbReference type="ARBA" id="ARBA00022741"/>
    </source>
</evidence>
<dbReference type="Pfam" id="PF00069">
    <property type="entry name" value="Pkinase"/>
    <property type="match status" value="1"/>
</dbReference>
<dbReference type="Gene3D" id="1.25.40.20">
    <property type="entry name" value="Ankyrin repeat-containing domain"/>
    <property type="match status" value="1"/>
</dbReference>
<dbReference type="PROSITE" id="PS50011">
    <property type="entry name" value="PROTEIN_KINASE_DOM"/>
    <property type="match status" value="1"/>
</dbReference>
<evidence type="ECO:0000313" key="9">
    <source>
        <dbReference type="EMBL" id="CAK65692.1"/>
    </source>
</evidence>
<dbReference type="GO" id="GO:0005524">
    <property type="term" value="F:ATP binding"/>
    <property type="evidence" value="ECO:0007669"/>
    <property type="project" value="UniProtKB-UniRule"/>
</dbReference>